<dbReference type="Gene3D" id="1.10.1040.10">
    <property type="entry name" value="N-(1-d-carboxylethyl)-l-norvaline Dehydrogenase, domain 2"/>
    <property type="match status" value="1"/>
</dbReference>
<feature type="domain" description="6-phosphogluconate dehydrogenase NADP-binding" evidence="5">
    <location>
        <begin position="9"/>
        <end position="158"/>
    </location>
</feature>
<dbReference type="AlphaFoldDB" id="A0A2M9C0B5"/>
<dbReference type="PANTHER" id="PTHR43060">
    <property type="entry name" value="3-HYDROXYISOBUTYRATE DEHYDROGENASE-LIKE 1, MITOCHONDRIAL-RELATED"/>
    <property type="match status" value="1"/>
</dbReference>
<dbReference type="GO" id="GO:0051287">
    <property type="term" value="F:NAD binding"/>
    <property type="evidence" value="ECO:0007669"/>
    <property type="project" value="InterPro"/>
</dbReference>
<dbReference type="InterPro" id="IPR015815">
    <property type="entry name" value="HIBADH-related"/>
</dbReference>
<reference evidence="7 8" key="1">
    <citation type="submission" date="2017-11" db="EMBL/GenBank/DDBJ databases">
        <title>Genomic Encyclopedia of Archaeal and Bacterial Type Strains, Phase II (KMG-II): From Individual Species to Whole Genera.</title>
        <authorList>
            <person name="Goeker M."/>
        </authorList>
    </citation>
    <scope>NUCLEOTIDE SEQUENCE [LARGE SCALE GENOMIC DNA]</scope>
    <source>
        <strain evidence="7 8">DSM 25625</strain>
    </source>
</reference>
<keyword evidence="3" id="KW-0520">NAD</keyword>
<dbReference type="OrthoDB" id="3185659at2"/>
<evidence type="ECO:0000256" key="3">
    <source>
        <dbReference type="ARBA" id="ARBA00023027"/>
    </source>
</evidence>
<protein>
    <submittedName>
        <fullName evidence="7">3-hydroxyisobutyrate dehydrogenase</fullName>
    </submittedName>
</protein>
<sequence length="303" mass="30908">MPTSSLSPDVTFIGLGAIGLPMASQLARSGLRVGGVDPSEHARERARDEGILAVPSLGEAPVAPVVVVMVATPAQLENLVAQVLAERAAAQHWVIMSTVGPEAAIASGARLTELGARVVDAPVTGGVPRAESGELTIFASGDDQALGAVSPVLERMGLVRVVGARVGDGQAIKVINQHLCAVHIAVAAESLALASSLGLDPAAVLGFVETGAAASWMLTDRGPRMLMSDPPVRSQIDIFVKDTGLVAAAAAEAGAETPLLDAARRRFLAARELGLGSSDDSRVIETYPAPSDVVTARADGATR</sequence>
<keyword evidence="8" id="KW-1185">Reference proteome</keyword>
<dbReference type="InterPro" id="IPR036291">
    <property type="entry name" value="NAD(P)-bd_dom_sf"/>
</dbReference>
<dbReference type="Proteomes" id="UP000230161">
    <property type="component" value="Unassembled WGS sequence"/>
</dbReference>
<dbReference type="Gene3D" id="3.40.50.720">
    <property type="entry name" value="NAD(P)-binding Rossmann-like Domain"/>
    <property type="match status" value="1"/>
</dbReference>
<dbReference type="Pfam" id="PF14833">
    <property type="entry name" value="NAD_binding_11"/>
    <property type="match status" value="1"/>
</dbReference>
<evidence type="ECO:0000256" key="2">
    <source>
        <dbReference type="ARBA" id="ARBA00023002"/>
    </source>
</evidence>
<gene>
    <name evidence="7" type="ORF">CLV54_1443</name>
</gene>
<evidence type="ECO:0000259" key="5">
    <source>
        <dbReference type="Pfam" id="PF03446"/>
    </source>
</evidence>
<evidence type="ECO:0000256" key="1">
    <source>
        <dbReference type="ARBA" id="ARBA00009080"/>
    </source>
</evidence>
<dbReference type="GO" id="GO:0016491">
    <property type="term" value="F:oxidoreductase activity"/>
    <property type="evidence" value="ECO:0007669"/>
    <property type="project" value="UniProtKB-KW"/>
</dbReference>
<dbReference type="Pfam" id="PF03446">
    <property type="entry name" value="NAD_binding_2"/>
    <property type="match status" value="1"/>
</dbReference>
<dbReference type="PIRSF" id="PIRSF000103">
    <property type="entry name" value="HIBADH"/>
    <property type="match status" value="1"/>
</dbReference>
<evidence type="ECO:0000313" key="8">
    <source>
        <dbReference type="Proteomes" id="UP000230161"/>
    </source>
</evidence>
<name>A0A2M9C0B5_9MICO</name>
<dbReference type="SUPFAM" id="SSF51735">
    <property type="entry name" value="NAD(P)-binding Rossmann-fold domains"/>
    <property type="match status" value="1"/>
</dbReference>
<dbReference type="InterPro" id="IPR006115">
    <property type="entry name" value="6PGDH_NADP-bd"/>
</dbReference>
<dbReference type="RefSeq" id="WP_100344229.1">
    <property type="nucleotide sequence ID" value="NZ_PGFB01000002.1"/>
</dbReference>
<feature type="domain" description="3-hydroxyisobutyrate dehydrogenase-like NAD-binding" evidence="6">
    <location>
        <begin position="167"/>
        <end position="286"/>
    </location>
</feature>
<evidence type="ECO:0000313" key="7">
    <source>
        <dbReference type="EMBL" id="PJJ63768.1"/>
    </source>
</evidence>
<keyword evidence="2" id="KW-0560">Oxidoreductase</keyword>
<evidence type="ECO:0000259" key="6">
    <source>
        <dbReference type="Pfam" id="PF14833"/>
    </source>
</evidence>
<dbReference type="EMBL" id="PGFB01000002">
    <property type="protein sequence ID" value="PJJ63768.1"/>
    <property type="molecule type" value="Genomic_DNA"/>
</dbReference>
<comment type="similarity">
    <text evidence="1">Belongs to the HIBADH-related family.</text>
</comment>
<evidence type="ECO:0000256" key="4">
    <source>
        <dbReference type="PIRSR" id="PIRSR000103-1"/>
    </source>
</evidence>
<dbReference type="InterPro" id="IPR029154">
    <property type="entry name" value="HIBADH-like_NADP-bd"/>
</dbReference>
<accession>A0A2M9C0B5</accession>
<organism evidence="7 8">
    <name type="scientific">Compostimonas suwonensis</name>
    <dbReference type="NCBI Taxonomy" id="1048394"/>
    <lineage>
        <taxon>Bacteria</taxon>
        <taxon>Bacillati</taxon>
        <taxon>Actinomycetota</taxon>
        <taxon>Actinomycetes</taxon>
        <taxon>Micrococcales</taxon>
        <taxon>Microbacteriaceae</taxon>
        <taxon>Compostimonas</taxon>
    </lineage>
</organism>
<feature type="active site" evidence="4">
    <location>
        <position position="173"/>
    </location>
</feature>
<dbReference type="InterPro" id="IPR013328">
    <property type="entry name" value="6PGD_dom2"/>
</dbReference>
<dbReference type="SUPFAM" id="SSF48179">
    <property type="entry name" value="6-phosphogluconate dehydrogenase C-terminal domain-like"/>
    <property type="match status" value="1"/>
</dbReference>
<dbReference type="GO" id="GO:0050661">
    <property type="term" value="F:NADP binding"/>
    <property type="evidence" value="ECO:0007669"/>
    <property type="project" value="InterPro"/>
</dbReference>
<proteinExistence type="inferred from homology"/>
<dbReference type="InterPro" id="IPR008927">
    <property type="entry name" value="6-PGluconate_DH-like_C_sf"/>
</dbReference>
<comment type="caution">
    <text evidence="7">The sequence shown here is derived from an EMBL/GenBank/DDBJ whole genome shotgun (WGS) entry which is preliminary data.</text>
</comment>